<feature type="non-terminal residue" evidence="2">
    <location>
        <position position="1"/>
    </location>
</feature>
<dbReference type="EMBL" id="JAMKFB020000003">
    <property type="protein sequence ID" value="KAL0197231.1"/>
    <property type="molecule type" value="Genomic_DNA"/>
</dbReference>
<feature type="domain" description="CARD" evidence="1">
    <location>
        <begin position="21"/>
        <end position="67"/>
    </location>
</feature>
<organism evidence="2 3">
    <name type="scientific">Cirrhinus mrigala</name>
    <name type="common">Mrigala</name>
    <dbReference type="NCBI Taxonomy" id="683832"/>
    <lineage>
        <taxon>Eukaryota</taxon>
        <taxon>Metazoa</taxon>
        <taxon>Chordata</taxon>
        <taxon>Craniata</taxon>
        <taxon>Vertebrata</taxon>
        <taxon>Euteleostomi</taxon>
        <taxon>Actinopterygii</taxon>
        <taxon>Neopterygii</taxon>
        <taxon>Teleostei</taxon>
        <taxon>Ostariophysi</taxon>
        <taxon>Cypriniformes</taxon>
        <taxon>Cyprinidae</taxon>
        <taxon>Labeoninae</taxon>
        <taxon>Labeonini</taxon>
        <taxon>Cirrhinus</taxon>
    </lineage>
</organism>
<name>A0ABD0RFG8_CIRMR</name>
<dbReference type="SUPFAM" id="SSF47986">
    <property type="entry name" value="DEATH domain"/>
    <property type="match status" value="1"/>
</dbReference>
<keyword evidence="3" id="KW-1185">Reference proteome</keyword>
<dbReference type="InterPro" id="IPR001315">
    <property type="entry name" value="CARD"/>
</dbReference>
<proteinExistence type="predicted"/>
<dbReference type="Gene3D" id="1.10.533.10">
    <property type="entry name" value="Death Domain, Fas"/>
    <property type="match status" value="1"/>
</dbReference>
<sequence>ASAEMENGGSMNLLDYGEALWENAEKNRYILCRFMNPNKLTSYLRQCKVIDEQDEDEVLNSRLLESKVNRA</sequence>
<dbReference type="AlphaFoldDB" id="A0ABD0RFG8"/>
<evidence type="ECO:0000313" key="3">
    <source>
        <dbReference type="Proteomes" id="UP001529510"/>
    </source>
</evidence>
<gene>
    <name evidence="2" type="ORF">M9458_005771</name>
</gene>
<dbReference type="InterPro" id="IPR011029">
    <property type="entry name" value="DEATH-like_dom_sf"/>
</dbReference>
<evidence type="ECO:0000313" key="2">
    <source>
        <dbReference type="EMBL" id="KAL0197231.1"/>
    </source>
</evidence>
<accession>A0ABD0RFG8</accession>
<evidence type="ECO:0000259" key="1">
    <source>
        <dbReference type="Pfam" id="PF00619"/>
    </source>
</evidence>
<protein>
    <recommendedName>
        <fullName evidence="1">CARD domain-containing protein</fullName>
    </recommendedName>
</protein>
<dbReference type="Proteomes" id="UP001529510">
    <property type="component" value="Unassembled WGS sequence"/>
</dbReference>
<comment type="caution">
    <text evidence="2">The sequence shown here is derived from an EMBL/GenBank/DDBJ whole genome shotgun (WGS) entry which is preliminary data.</text>
</comment>
<feature type="non-terminal residue" evidence="2">
    <location>
        <position position="71"/>
    </location>
</feature>
<reference evidence="2 3" key="1">
    <citation type="submission" date="2024-05" db="EMBL/GenBank/DDBJ databases">
        <title>Genome sequencing and assembly of Indian major carp, Cirrhinus mrigala (Hamilton, 1822).</title>
        <authorList>
            <person name="Mohindra V."/>
            <person name="Chowdhury L.M."/>
            <person name="Lal K."/>
            <person name="Jena J.K."/>
        </authorList>
    </citation>
    <scope>NUCLEOTIDE SEQUENCE [LARGE SCALE GENOMIC DNA]</scope>
    <source>
        <strain evidence="2">CM1030</strain>
        <tissue evidence="2">Blood</tissue>
    </source>
</reference>
<dbReference type="Pfam" id="PF00619">
    <property type="entry name" value="CARD"/>
    <property type="match status" value="1"/>
</dbReference>